<dbReference type="Proteomes" id="UP000324897">
    <property type="component" value="Unassembled WGS sequence"/>
</dbReference>
<dbReference type="EMBL" id="RWGY01000649">
    <property type="protein sequence ID" value="TVT99976.1"/>
    <property type="molecule type" value="Genomic_DNA"/>
</dbReference>
<evidence type="ECO:0000313" key="1">
    <source>
        <dbReference type="EMBL" id="TVT99976.1"/>
    </source>
</evidence>
<dbReference type="AlphaFoldDB" id="A0A5J9W432"/>
<protein>
    <submittedName>
        <fullName evidence="2">Uncharacterized protein</fullName>
    </submittedName>
</protein>
<comment type="caution">
    <text evidence="2">The sequence shown here is derived from an EMBL/GenBank/DDBJ whole genome shotgun (WGS) entry which is preliminary data.</text>
</comment>
<evidence type="ECO:0000313" key="3">
    <source>
        <dbReference type="Proteomes" id="UP000324897"/>
    </source>
</evidence>
<dbReference type="Gramene" id="TVT99976">
    <property type="protein sequence ID" value="TVT99976"/>
    <property type="gene ID" value="EJB05_54621"/>
</dbReference>
<accession>A0A5J9W432</accession>
<keyword evidence="3" id="KW-1185">Reference proteome</keyword>
<proteinExistence type="predicted"/>
<organism evidence="2 3">
    <name type="scientific">Eragrostis curvula</name>
    <name type="common">weeping love grass</name>
    <dbReference type="NCBI Taxonomy" id="38414"/>
    <lineage>
        <taxon>Eukaryota</taxon>
        <taxon>Viridiplantae</taxon>
        <taxon>Streptophyta</taxon>
        <taxon>Embryophyta</taxon>
        <taxon>Tracheophyta</taxon>
        <taxon>Spermatophyta</taxon>
        <taxon>Magnoliopsida</taxon>
        <taxon>Liliopsida</taxon>
        <taxon>Poales</taxon>
        <taxon>Poaceae</taxon>
        <taxon>PACMAD clade</taxon>
        <taxon>Chloridoideae</taxon>
        <taxon>Eragrostideae</taxon>
        <taxon>Eragrostidinae</taxon>
        <taxon>Eragrostis</taxon>
    </lineage>
</organism>
<feature type="non-terminal residue" evidence="2">
    <location>
        <position position="1"/>
    </location>
</feature>
<name>A0A5J9W432_9POAL</name>
<sequence length="123" mass="13580">MRTNHFVASLLHLTYRAWSPRAMGSVALFSLCLAAVIMAATAAGHQHLQCLDNPPDLTLRGGEAGNVVDDLPGGFRAYVTGACKMSRKRYTIRARLHVYIAKVEYIMITSYRNRVPNSISNLS</sequence>
<evidence type="ECO:0000313" key="2">
    <source>
        <dbReference type="EMBL" id="TVU42060.1"/>
    </source>
</evidence>
<gene>
    <name evidence="2" type="ORF">EJB05_08444</name>
    <name evidence="1" type="ORF">EJB05_54621</name>
</gene>
<dbReference type="Gramene" id="TVU42060">
    <property type="protein sequence ID" value="TVU42060"/>
    <property type="gene ID" value="EJB05_08444"/>
</dbReference>
<reference evidence="2 3" key="1">
    <citation type="journal article" date="2019" name="Sci. Rep.">
        <title>A high-quality genome of Eragrostis curvula grass provides insights into Poaceae evolution and supports new strategies to enhance forage quality.</title>
        <authorList>
            <person name="Carballo J."/>
            <person name="Santos B.A.C.M."/>
            <person name="Zappacosta D."/>
            <person name="Garbus I."/>
            <person name="Selva J.P."/>
            <person name="Gallo C.A."/>
            <person name="Diaz A."/>
            <person name="Albertini E."/>
            <person name="Caccamo M."/>
            <person name="Echenique V."/>
        </authorList>
    </citation>
    <scope>NUCLEOTIDE SEQUENCE [LARGE SCALE GENOMIC DNA]</scope>
    <source>
        <strain evidence="3">cv. Victoria</strain>
        <tissue evidence="2">Leaf</tissue>
    </source>
</reference>
<dbReference type="EMBL" id="RWGY01000005">
    <property type="protein sequence ID" value="TVU42060.1"/>
    <property type="molecule type" value="Genomic_DNA"/>
</dbReference>